<dbReference type="AlphaFoldDB" id="A0A1E7MXT0"/>
<accession>A0A8H9HYY5</accession>
<reference evidence="3" key="4">
    <citation type="submission" date="2016-08" db="EMBL/GenBank/DDBJ databases">
        <title>Sequencing, assembly and comparative genomics of S. aureofaciens ATCC 10762.</title>
        <authorList>
            <person name="Gradnigo J.S."/>
            <person name="Johnson N."/>
            <person name="Somerville G.A."/>
        </authorList>
    </citation>
    <scope>NUCLEOTIDE SEQUENCE [LARGE SCALE GENOMIC DNA]</scope>
    <source>
        <strain evidence="3">ATCC 10762 / DSM 40127 / CCM 3239 / JCM 4008 / LMG 5968 / NBRC 12843 / NCIMB 8234 / A-377</strain>
    </source>
</reference>
<reference evidence="2" key="3">
    <citation type="submission" date="2016-08" db="EMBL/GenBank/DDBJ databases">
        <title>Sequencing, Assembly and Comparative Genomics of S. aureofaciens ATCC 10762.</title>
        <authorList>
            <person name="Gradnigo J.S."/>
            <person name="Johnson N."/>
            <person name="Somerville G.A."/>
        </authorList>
    </citation>
    <scope>NUCLEOTIDE SEQUENCE [LARGE SCALE GENOMIC DNA]</scope>
    <source>
        <strain evidence="2">ATCC 10762</strain>
    </source>
</reference>
<dbReference type="EMBL" id="BMUB01000023">
    <property type="protein sequence ID" value="GGU99980.1"/>
    <property type="molecule type" value="Genomic_DNA"/>
</dbReference>
<reference evidence="2 3" key="2">
    <citation type="submission" date="2014-07" db="EMBL/GenBank/DDBJ databases">
        <authorList>
            <person name="Zhang J.E."/>
            <person name="Yang H."/>
            <person name="Guo J."/>
            <person name="Deng Z."/>
            <person name="Luo H."/>
            <person name="Luo M."/>
            <person name="Zhao B."/>
        </authorList>
    </citation>
    <scope>NUCLEOTIDE SEQUENCE [LARGE SCALE GENOMIC DNA]</scope>
    <source>
        <strain evidence="2">ATCC 10762</strain>
        <strain evidence="3">ATCC 10762 / DSM 40127 / CCM 3239 / JCM 4008 / LMG 5968 / NBRC 12843 / NCIMB 8234 / A-377</strain>
    </source>
</reference>
<evidence type="ECO:0000313" key="3">
    <source>
        <dbReference type="Proteomes" id="UP000037395"/>
    </source>
</evidence>
<evidence type="ECO:0000313" key="2">
    <source>
        <dbReference type="EMBL" id="OEV33229.1"/>
    </source>
</evidence>
<dbReference type="Proteomes" id="UP000610124">
    <property type="component" value="Unassembled WGS sequence"/>
</dbReference>
<dbReference type="RefSeq" id="WP_050366418.1">
    <property type="nucleotide sequence ID" value="NZ_BMUB01000023.1"/>
</dbReference>
<dbReference type="Proteomes" id="UP000037395">
    <property type="component" value="Unassembled WGS sequence"/>
</dbReference>
<comment type="caution">
    <text evidence="2">The sequence shown here is derived from an EMBL/GenBank/DDBJ whole genome shotgun (WGS) entry which is preliminary data.</text>
</comment>
<organism evidence="2 3">
    <name type="scientific">Kitasatospora aureofaciens</name>
    <name type="common">Streptomyces aureofaciens</name>
    <dbReference type="NCBI Taxonomy" id="1894"/>
    <lineage>
        <taxon>Bacteria</taxon>
        <taxon>Bacillati</taxon>
        <taxon>Actinomycetota</taxon>
        <taxon>Actinomycetes</taxon>
        <taxon>Kitasatosporales</taxon>
        <taxon>Streptomycetaceae</taxon>
        <taxon>Kitasatospora</taxon>
    </lineage>
</organism>
<dbReference type="GeneID" id="97489252"/>
<keyword evidence="3" id="KW-1185">Reference proteome</keyword>
<reference evidence="1 4" key="1">
    <citation type="journal article" date="2014" name="Int. J. Syst. Evol. Microbiol.">
        <title>Complete genome sequence of Corynebacterium casei LMG S-19264T (=DSM 44701T), isolated from a smear-ripened cheese.</title>
        <authorList>
            <consortium name="US DOE Joint Genome Institute (JGI-PGF)"/>
            <person name="Walter F."/>
            <person name="Albersmeier A."/>
            <person name="Kalinowski J."/>
            <person name="Ruckert C."/>
        </authorList>
    </citation>
    <scope>NUCLEOTIDE SEQUENCE [LARGE SCALE GENOMIC DNA]</scope>
    <source>
        <strain evidence="1 4">JCM 4434</strain>
    </source>
</reference>
<sequence>MKFFRAKEKPQYDPDLTNLTVDQAEHLRQLVRRYHADIGVQVTVSGQTLRRAEGTNNLYNLAEFCRRTDPSDWPGIVARHFGSLTGAARTVPGGADETLSRVYLRLVADDAFPAEIASAFSYTRPVATGLLEALSVDLPDTVRTLDDKAVAEVGLQRLRAAGRANLIADPVEYDVLQGPTEGSTLYAVHGDSMFVASKALVLDDLARAVTGRELPEEGALFAAPSREYLFFHPLAEAGVAGAVNDLASMALRVHQENPGPLSPRLYWWHKGEVTNLTRIDEAERSFSIEPPDELMAVLRRLAGS</sequence>
<proteinExistence type="predicted"/>
<dbReference type="OrthoDB" id="3812886at2"/>
<dbReference type="EMBL" id="JPRF03000071">
    <property type="protein sequence ID" value="OEV33229.1"/>
    <property type="molecule type" value="Genomic_DNA"/>
</dbReference>
<name>A0A1E7MXT0_KITAU</name>
<evidence type="ECO:0000313" key="1">
    <source>
        <dbReference type="EMBL" id="GGU99980.1"/>
    </source>
</evidence>
<protein>
    <submittedName>
        <fullName evidence="2">Uncharacterized protein</fullName>
    </submittedName>
</protein>
<reference evidence="1" key="5">
    <citation type="submission" date="2020-09" db="EMBL/GenBank/DDBJ databases">
        <authorList>
            <person name="Sun Q."/>
            <person name="Ohkuma M."/>
        </authorList>
    </citation>
    <scope>NUCLEOTIDE SEQUENCE</scope>
    <source>
        <strain evidence="1">JCM 4434</strain>
    </source>
</reference>
<gene>
    <name evidence="1" type="ORF">GCM10010502_63140</name>
    <name evidence="2" type="ORF">HS99_0039100</name>
</gene>
<accession>A0A1E7MXT0</accession>
<dbReference type="KEGG" id="kau:B6264_27145"/>
<evidence type="ECO:0000313" key="4">
    <source>
        <dbReference type="Proteomes" id="UP000610124"/>
    </source>
</evidence>